<dbReference type="SMART" id="SM00448">
    <property type="entry name" value="REC"/>
    <property type="match status" value="1"/>
</dbReference>
<feature type="domain" description="Response regulatory" evidence="2">
    <location>
        <begin position="9"/>
        <end position="130"/>
    </location>
</feature>
<dbReference type="PANTHER" id="PTHR43228:SF1">
    <property type="entry name" value="TWO-COMPONENT RESPONSE REGULATOR ARR22"/>
    <property type="match status" value="1"/>
</dbReference>
<protein>
    <submittedName>
        <fullName evidence="3">Response regulator</fullName>
    </submittedName>
</protein>
<dbReference type="InterPro" id="IPR011006">
    <property type="entry name" value="CheY-like_superfamily"/>
</dbReference>
<dbReference type="Pfam" id="PF00072">
    <property type="entry name" value="Response_reg"/>
    <property type="match status" value="1"/>
</dbReference>
<dbReference type="Proteomes" id="UP000545606">
    <property type="component" value="Unassembled WGS sequence"/>
</dbReference>
<evidence type="ECO:0000259" key="2">
    <source>
        <dbReference type="PROSITE" id="PS50110"/>
    </source>
</evidence>
<accession>A0A838Y8G8</accession>
<reference evidence="3 4" key="1">
    <citation type="submission" date="2020-07" db="EMBL/GenBank/DDBJ databases">
        <title>Draft genome sequence of violacein-producing bacteria and related species.</title>
        <authorList>
            <person name="Wilson H.S."/>
            <person name="De Leon M.E."/>
        </authorList>
    </citation>
    <scope>NUCLEOTIDE SEQUENCE [LARGE SCALE GENOMIC DNA]</scope>
    <source>
        <strain evidence="3 4">HSC-21Su07</strain>
    </source>
</reference>
<gene>
    <name evidence="3" type="ORF">H2Z84_14880</name>
</gene>
<keyword evidence="4" id="KW-1185">Reference proteome</keyword>
<dbReference type="SUPFAM" id="SSF52172">
    <property type="entry name" value="CheY-like"/>
    <property type="match status" value="1"/>
</dbReference>
<evidence type="ECO:0000256" key="1">
    <source>
        <dbReference type="PROSITE-ProRule" id="PRU00169"/>
    </source>
</evidence>
<dbReference type="Gene3D" id="3.40.50.2300">
    <property type="match status" value="1"/>
</dbReference>
<sequence length="245" mass="26767">MSNELEKLKILVVDDQSLVRTLVSQSLQSMGIRAENISQAPDGSTAMRTLDMRMVDLVLCDVEMKPMNGLDLLKELRCGHTMNASNLPFIILSGHADRGNVTVAVQLHADGFVVKPPKPVDVEKAISQALRRTRPEVDPFSYYGVDTGTDYDKKVFRRLFEPRPEDLPDGPNETVTVNSAKPGAVLAEDLFSKSGHLLLPRGASISANQLAVLRNYSDRYGVHQLVVEKVVEATADGDPASEPTG</sequence>
<dbReference type="InterPro" id="IPR052048">
    <property type="entry name" value="ST_Response_Regulator"/>
</dbReference>
<dbReference type="AlphaFoldDB" id="A0A838Y8G8"/>
<keyword evidence="1" id="KW-0597">Phosphoprotein</keyword>
<organism evidence="3 4">
    <name type="scientific">Aquitalea aquatica</name>
    <dbReference type="NCBI Taxonomy" id="3044273"/>
    <lineage>
        <taxon>Bacteria</taxon>
        <taxon>Pseudomonadati</taxon>
        <taxon>Pseudomonadota</taxon>
        <taxon>Betaproteobacteria</taxon>
        <taxon>Neisseriales</taxon>
        <taxon>Chromobacteriaceae</taxon>
        <taxon>Aquitalea</taxon>
    </lineage>
</organism>
<dbReference type="GO" id="GO:0000160">
    <property type="term" value="P:phosphorelay signal transduction system"/>
    <property type="evidence" value="ECO:0007669"/>
    <property type="project" value="InterPro"/>
</dbReference>
<dbReference type="EMBL" id="JACERN010000039">
    <property type="protein sequence ID" value="MBA4709662.1"/>
    <property type="molecule type" value="Genomic_DNA"/>
</dbReference>
<dbReference type="PROSITE" id="PS50110">
    <property type="entry name" value="RESPONSE_REGULATORY"/>
    <property type="match status" value="1"/>
</dbReference>
<dbReference type="PANTHER" id="PTHR43228">
    <property type="entry name" value="TWO-COMPONENT RESPONSE REGULATOR"/>
    <property type="match status" value="1"/>
</dbReference>
<dbReference type="RefSeq" id="WP_181836683.1">
    <property type="nucleotide sequence ID" value="NZ_JACERN010000039.1"/>
</dbReference>
<dbReference type="InterPro" id="IPR001789">
    <property type="entry name" value="Sig_transdc_resp-reg_receiver"/>
</dbReference>
<evidence type="ECO:0000313" key="3">
    <source>
        <dbReference type="EMBL" id="MBA4709662.1"/>
    </source>
</evidence>
<evidence type="ECO:0000313" key="4">
    <source>
        <dbReference type="Proteomes" id="UP000545606"/>
    </source>
</evidence>
<name>A0A838Y8G8_9NEIS</name>
<comment type="caution">
    <text evidence="3">The sequence shown here is derived from an EMBL/GenBank/DDBJ whole genome shotgun (WGS) entry which is preliminary data.</text>
</comment>
<proteinExistence type="predicted"/>
<feature type="modified residue" description="4-aspartylphosphate" evidence="1">
    <location>
        <position position="61"/>
    </location>
</feature>